<evidence type="ECO:0000256" key="2">
    <source>
        <dbReference type="ARBA" id="ARBA00022614"/>
    </source>
</evidence>
<evidence type="ECO:0000256" key="8">
    <source>
        <dbReference type="SAM" id="MobiDB-lite"/>
    </source>
</evidence>
<evidence type="ECO:0000256" key="1">
    <source>
        <dbReference type="ARBA" id="ARBA00008894"/>
    </source>
</evidence>
<dbReference type="Pfam" id="PF23598">
    <property type="entry name" value="LRR_14"/>
    <property type="match status" value="1"/>
</dbReference>
<dbReference type="InterPro" id="IPR038005">
    <property type="entry name" value="RX-like_CC"/>
</dbReference>
<evidence type="ECO:0000256" key="3">
    <source>
        <dbReference type="ARBA" id="ARBA00022737"/>
    </source>
</evidence>
<keyword evidence="5" id="KW-0611">Plant defense</keyword>
<evidence type="ECO:0000313" key="13">
    <source>
        <dbReference type="EMBL" id="CAL4991537.1"/>
    </source>
</evidence>
<dbReference type="InterPro" id="IPR027417">
    <property type="entry name" value="P-loop_NTPase"/>
</dbReference>
<dbReference type="InterPro" id="IPR032675">
    <property type="entry name" value="LRR_dom_sf"/>
</dbReference>
<keyword evidence="6 7" id="KW-0175">Coiled coil</keyword>
<organism evidence="13 14">
    <name type="scientific">Urochloa decumbens</name>
    <dbReference type="NCBI Taxonomy" id="240449"/>
    <lineage>
        <taxon>Eukaryota</taxon>
        <taxon>Viridiplantae</taxon>
        <taxon>Streptophyta</taxon>
        <taxon>Embryophyta</taxon>
        <taxon>Tracheophyta</taxon>
        <taxon>Spermatophyta</taxon>
        <taxon>Magnoliopsida</taxon>
        <taxon>Liliopsida</taxon>
        <taxon>Poales</taxon>
        <taxon>Poaceae</taxon>
        <taxon>PACMAD clade</taxon>
        <taxon>Panicoideae</taxon>
        <taxon>Panicodae</taxon>
        <taxon>Paniceae</taxon>
        <taxon>Melinidinae</taxon>
        <taxon>Urochloa</taxon>
    </lineage>
</organism>
<dbReference type="InterPro" id="IPR042197">
    <property type="entry name" value="Apaf_helical"/>
</dbReference>
<keyword evidence="14" id="KW-1185">Reference proteome</keyword>
<dbReference type="InterPro" id="IPR002182">
    <property type="entry name" value="NB-ARC"/>
</dbReference>
<evidence type="ECO:0000259" key="12">
    <source>
        <dbReference type="Pfam" id="PF23598"/>
    </source>
</evidence>
<dbReference type="InterPro" id="IPR058922">
    <property type="entry name" value="WHD_DRP"/>
</dbReference>
<dbReference type="FunFam" id="1.10.10.10:FF:000322">
    <property type="entry name" value="Probable disease resistance protein At1g63360"/>
    <property type="match status" value="1"/>
</dbReference>
<evidence type="ECO:0000256" key="5">
    <source>
        <dbReference type="ARBA" id="ARBA00022821"/>
    </source>
</evidence>
<evidence type="ECO:0000256" key="7">
    <source>
        <dbReference type="SAM" id="Coils"/>
    </source>
</evidence>
<feature type="compositionally biased region" description="Polar residues" evidence="8">
    <location>
        <begin position="963"/>
        <end position="973"/>
    </location>
</feature>
<dbReference type="GO" id="GO:0009626">
    <property type="term" value="P:plant-type hypersensitive response"/>
    <property type="evidence" value="ECO:0007669"/>
    <property type="project" value="UniProtKB-ARBA"/>
</dbReference>
<dbReference type="InterPro" id="IPR055414">
    <property type="entry name" value="LRR_R13L4/SHOC2-like"/>
</dbReference>
<evidence type="ECO:0000256" key="4">
    <source>
        <dbReference type="ARBA" id="ARBA00022741"/>
    </source>
</evidence>
<dbReference type="EMBL" id="OZ075134">
    <property type="protein sequence ID" value="CAL4991537.1"/>
    <property type="molecule type" value="Genomic_DNA"/>
</dbReference>
<reference evidence="13 14" key="2">
    <citation type="submission" date="2024-10" db="EMBL/GenBank/DDBJ databases">
        <authorList>
            <person name="Ryan C."/>
        </authorList>
    </citation>
    <scope>NUCLEOTIDE SEQUENCE [LARGE SCALE GENOMIC DNA]</scope>
</reference>
<sequence length="973" mass="111438">MEFATGALGTLLPKLGQLLQDEYNLHKGTKKNIEFLKRELESIHAALRNVGEVPLEQLSDLVRIWARDAREVSYDMEDIVDTFLVRVQGANPPSKKSSKRFIKKMKDFVTKAKTQHEIGQEIKNIKERLMELAERRKRYEFAATNPSKTCDVDPRTAFLYTKAADLVGIDEVSEELITRLTEGDITSTQKQRVVSVVGFGGLGKTTLAKAVYDDKFKGQFDCTAFVPVGRTPDLMKVFKDTLTKLDNEQHYMNFNFDNEMQFIDKLRDFLQNKRYFIVIDDVWDKKYWEIIKLALVENNRGSRVIITTRTHEVAKEAGGVYELQPLSLENSRKLFFARIFGGESKYSNHQPDDEVCDKILRKCGGIPLAIITMASLLVGKPEEEWSEVHRSIGFGNKENQQVTNTMKILSFSYYDLASHLRTCLLYLSVFPEDYFIEKGSLIWMWIAEGFVHKKQGKSLFETGEEYFNELVNRSMIQLAEEFMEYHYKGQGCQVHDMVLDLIRSISSEENFVTILDSSEGASSPSQGKVRRLVQNNKSMEAHVDMQHVRSFISYGCNIDKGVPFSGFKHIRVLAIGSASSKDFESSHLKHLQDLLHLRYLRLSGDIFNLPDGIGKLKFLRILDVEGREQVLTNVDHLTQLLCLRFRCRPDRVPYGIGKLTSLQELKIEYHIRYFEAHRRFVKELGSLRELRVLCIRMTYMQLVPYQVESLRNLEKMEHLTLLTYPFTADTAAWEAAGFLLSQRLRQLFLYCIRFSRFPSVCINPSRLPNLSHLHLCLDYIDEPDLRILGGLPELRYLYLDVYNTMDVVCNIGSTTSDADAAGASYLFQKLRRCIVHYFFVRVLPSKDDDCGSGSCRMFYMDASMLLSSQSGKGVAPTLMPSAQVLEFSVHVPEFMDICDSFSLEYFASVRNVSVELDCAHASAALVGEAEAALRHAVYVHPNRPKLEVRRTREDELTPAPQDQEVQSNISEED</sequence>
<dbReference type="InterPro" id="IPR041118">
    <property type="entry name" value="Rx_N"/>
</dbReference>
<dbReference type="PANTHER" id="PTHR23155:SF1116">
    <property type="entry name" value="OS12G0273300 PROTEIN"/>
    <property type="match status" value="1"/>
</dbReference>
<dbReference type="GO" id="GO:0042742">
    <property type="term" value="P:defense response to bacterium"/>
    <property type="evidence" value="ECO:0007669"/>
    <property type="project" value="UniProtKB-ARBA"/>
</dbReference>
<name>A0ABC9B218_9POAL</name>
<evidence type="ECO:0000259" key="9">
    <source>
        <dbReference type="Pfam" id="PF00931"/>
    </source>
</evidence>
<dbReference type="FunFam" id="3.40.50.300:FF:001091">
    <property type="entry name" value="Probable disease resistance protein At1g61300"/>
    <property type="match status" value="1"/>
</dbReference>
<dbReference type="InterPro" id="IPR044974">
    <property type="entry name" value="Disease_R_plants"/>
</dbReference>
<feature type="domain" description="Disease resistance protein winged helix" evidence="11">
    <location>
        <begin position="429"/>
        <end position="502"/>
    </location>
</feature>
<dbReference type="Gene3D" id="1.20.5.4130">
    <property type="match status" value="1"/>
</dbReference>
<feature type="domain" description="Disease resistance N-terminal" evidence="10">
    <location>
        <begin position="7"/>
        <end position="99"/>
    </location>
</feature>
<dbReference type="Gene3D" id="1.10.8.430">
    <property type="entry name" value="Helical domain of apoptotic protease-activating factors"/>
    <property type="match status" value="1"/>
</dbReference>
<dbReference type="Pfam" id="PF18052">
    <property type="entry name" value="Rx_N"/>
    <property type="match status" value="1"/>
</dbReference>
<feature type="coiled-coil region" evidence="7">
    <location>
        <begin position="115"/>
        <end position="142"/>
    </location>
</feature>
<dbReference type="SUPFAM" id="SSF52047">
    <property type="entry name" value="RNI-like"/>
    <property type="match status" value="1"/>
</dbReference>
<dbReference type="Gene3D" id="3.40.50.300">
    <property type="entry name" value="P-loop containing nucleotide triphosphate hydrolases"/>
    <property type="match status" value="1"/>
</dbReference>
<dbReference type="PRINTS" id="PR00364">
    <property type="entry name" value="DISEASERSIST"/>
</dbReference>
<evidence type="ECO:0000259" key="10">
    <source>
        <dbReference type="Pfam" id="PF18052"/>
    </source>
</evidence>
<dbReference type="CDD" id="cd14798">
    <property type="entry name" value="RX-CC_like"/>
    <property type="match status" value="1"/>
</dbReference>
<dbReference type="InterPro" id="IPR036388">
    <property type="entry name" value="WH-like_DNA-bd_sf"/>
</dbReference>
<feature type="region of interest" description="Disordered" evidence="8">
    <location>
        <begin position="948"/>
        <end position="973"/>
    </location>
</feature>
<keyword evidence="2" id="KW-0433">Leucine-rich repeat</keyword>
<dbReference type="SUPFAM" id="SSF52540">
    <property type="entry name" value="P-loop containing nucleoside triphosphate hydrolases"/>
    <property type="match status" value="1"/>
</dbReference>
<dbReference type="Gene3D" id="3.80.10.10">
    <property type="entry name" value="Ribonuclease Inhibitor"/>
    <property type="match status" value="1"/>
</dbReference>
<dbReference type="Gene3D" id="1.10.10.10">
    <property type="entry name" value="Winged helix-like DNA-binding domain superfamily/Winged helix DNA-binding domain"/>
    <property type="match status" value="1"/>
</dbReference>
<dbReference type="AlphaFoldDB" id="A0ABC9B218"/>
<reference evidence="14" key="1">
    <citation type="submission" date="2024-06" db="EMBL/GenBank/DDBJ databases">
        <authorList>
            <person name="Ryan C."/>
        </authorList>
    </citation>
    <scope>NUCLEOTIDE SEQUENCE [LARGE SCALE GENOMIC DNA]</scope>
</reference>
<proteinExistence type="inferred from homology"/>
<protein>
    <submittedName>
        <fullName evidence="13">Uncharacterized protein</fullName>
    </submittedName>
</protein>
<feature type="domain" description="Disease resistance R13L4/SHOC-2-like LRR" evidence="12">
    <location>
        <begin position="547"/>
        <end position="946"/>
    </location>
</feature>
<dbReference type="Pfam" id="PF23559">
    <property type="entry name" value="WHD_DRP"/>
    <property type="match status" value="1"/>
</dbReference>
<evidence type="ECO:0000259" key="11">
    <source>
        <dbReference type="Pfam" id="PF23559"/>
    </source>
</evidence>
<dbReference type="Pfam" id="PF00931">
    <property type="entry name" value="NB-ARC"/>
    <property type="match status" value="1"/>
</dbReference>
<keyword evidence="4" id="KW-0547">Nucleotide-binding</keyword>
<gene>
    <name evidence="13" type="ORF">URODEC1_LOCUS60701</name>
</gene>
<evidence type="ECO:0000256" key="6">
    <source>
        <dbReference type="ARBA" id="ARBA00023054"/>
    </source>
</evidence>
<evidence type="ECO:0000313" key="14">
    <source>
        <dbReference type="Proteomes" id="UP001497457"/>
    </source>
</evidence>
<dbReference type="GO" id="GO:0000166">
    <property type="term" value="F:nucleotide binding"/>
    <property type="evidence" value="ECO:0007669"/>
    <property type="project" value="UniProtKB-KW"/>
</dbReference>
<feature type="domain" description="NB-ARC" evidence="9">
    <location>
        <begin position="174"/>
        <end position="339"/>
    </location>
</feature>
<dbReference type="PANTHER" id="PTHR23155">
    <property type="entry name" value="DISEASE RESISTANCE PROTEIN RP"/>
    <property type="match status" value="1"/>
</dbReference>
<dbReference type="Proteomes" id="UP001497457">
    <property type="component" value="Chromosome 24b"/>
</dbReference>
<dbReference type="GO" id="GO:0002758">
    <property type="term" value="P:innate immune response-activating signaling pathway"/>
    <property type="evidence" value="ECO:0007669"/>
    <property type="project" value="UniProtKB-ARBA"/>
</dbReference>
<comment type="similarity">
    <text evidence="1">Belongs to the disease resistance NB-LRR family.</text>
</comment>
<accession>A0ABC9B218</accession>
<keyword evidence="3" id="KW-0677">Repeat</keyword>